<accession>A0A8H4VJK6</accession>
<keyword evidence="3" id="KW-1185">Reference proteome</keyword>
<organism evidence="2 3">
    <name type="scientific">Agrocybe pediades</name>
    <dbReference type="NCBI Taxonomy" id="84607"/>
    <lineage>
        <taxon>Eukaryota</taxon>
        <taxon>Fungi</taxon>
        <taxon>Dikarya</taxon>
        <taxon>Basidiomycota</taxon>
        <taxon>Agaricomycotina</taxon>
        <taxon>Agaricomycetes</taxon>
        <taxon>Agaricomycetidae</taxon>
        <taxon>Agaricales</taxon>
        <taxon>Agaricineae</taxon>
        <taxon>Strophariaceae</taxon>
        <taxon>Agrocybe</taxon>
    </lineage>
</organism>
<dbReference type="EMBL" id="JAACJL010000057">
    <property type="protein sequence ID" value="KAF4612042.1"/>
    <property type="molecule type" value="Genomic_DNA"/>
</dbReference>
<sequence>MTRGHAIDVMEHPAPRRGASTTDDLVSSASQADEVTDESSIFPSFVPFSFLVFTREISSCLSTREGLFCVDSHAGHLCTRVHHVQIFGPANLATLPPILALKRKLQMALSTTMEE</sequence>
<reference evidence="2 3" key="1">
    <citation type="submission" date="2019-12" db="EMBL/GenBank/DDBJ databases">
        <authorList>
            <person name="Floudas D."/>
            <person name="Bentzer J."/>
            <person name="Ahren D."/>
            <person name="Johansson T."/>
            <person name="Persson P."/>
            <person name="Tunlid A."/>
        </authorList>
    </citation>
    <scope>NUCLEOTIDE SEQUENCE [LARGE SCALE GENOMIC DNA]</scope>
    <source>
        <strain evidence="2 3">CBS 102.39</strain>
    </source>
</reference>
<protein>
    <submittedName>
        <fullName evidence="2">Uncharacterized protein</fullName>
    </submittedName>
</protein>
<gene>
    <name evidence="2" type="ORF">D9613_004462</name>
</gene>
<evidence type="ECO:0000313" key="3">
    <source>
        <dbReference type="Proteomes" id="UP000521872"/>
    </source>
</evidence>
<feature type="compositionally biased region" description="Basic and acidic residues" evidence="1">
    <location>
        <begin position="1"/>
        <end position="14"/>
    </location>
</feature>
<dbReference type="Proteomes" id="UP000521872">
    <property type="component" value="Unassembled WGS sequence"/>
</dbReference>
<evidence type="ECO:0000313" key="2">
    <source>
        <dbReference type="EMBL" id="KAF4612042.1"/>
    </source>
</evidence>
<proteinExistence type="predicted"/>
<comment type="caution">
    <text evidence="2">The sequence shown here is derived from an EMBL/GenBank/DDBJ whole genome shotgun (WGS) entry which is preliminary data.</text>
</comment>
<feature type="region of interest" description="Disordered" evidence="1">
    <location>
        <begin position="1"/>
        <end position="23"/>
    </location>
</feature>
<evidence type="ECO:0000256" key="1">
    <source>
        <dbReference type="SAM" id="MobiDB-lite"/>
    </source>
</evidence>
<name>A0A8H4VJK6_9AGAR</name>
<dbReference type="AlphaFoldDB" id="A0A8H4VJK6"/>